<gene>
    <name evidence="1" type="ORF">BC643_3801</name>
</gene>
<evidence type="ECO:0000313" key="1">
    <source>
        <dbReference type="EMBL" id="RKD87794.1"/>
    </source>
</evidence>
<dbReference type="EMBL" id="RAPN01000003">
    <property type="protein sequence ID" value="RKD87794.1"/>
    <property type="molecule type" value="Genomic_DNA"/>
</dbReference>
<evidence type="ECO:0000313" key="2">
    <source>
        <dbReference type="Proteomes" id="UP000283387"/>
    </source>
</evidence>
<sequence>MRDSPNKAPLTSIYNSALFLFKVHSWVESTANTSVSIPYISNETIVKSDDS</sequence>
<organism evidence="1 2">
    <name type="scientific">Mangrovibacterium diazotrophicum</name>
    <dbReference type="NCBI Taxonomy" id="1261403"/>
    <lineage>
        <taxon>Bacteria</taxon>
        <taxon>Pseudomonadati</taxon>
        <taxon>Bacteroidota</taxon>
        <taxon>Bacteroidia</taxon>
        <taxon>Marinilabiliales</taxon>
        <taxon>Prolixibacteraceae</taxon>
        <taxon>Mangrovibacterium</taxon>
    </lineage>
</organism>
<dbReference type="AlphaFoldDB" id="A0A419VX98"/>
<protein>
    <submittedName>
        <fullName evidence="1">Uncharacterized protein</fullName>
    </submittedName>
</protein>
<dbReference type="Proteomes" id="UP000283387">
    <property type="component" value="Unassembled WGS sequence"/>
</dbReference>
<accession>A0A419VX98</accession>
<reference evidence="1 2" key="1">
    <citation type="submission" date="2018-09" db="EMBL/GenBank/DDBJ databases">
        <title>Genomic Encyclopedia of Archaeal and Bacterial Type Strains, Phase II (KMG-II): from individual species to whole genera.</title>
        <authorList>
            <person name="Goeker M."/>
        </authorList>
    </citation>
    <scope>NUCLEOTIDE SEQUENCE [LARGE SCALE GENOMIC DNA]</scope>
    <source>
        <strain evidence="1 2">DSM 27148</strain>
    </source>
</reference>
<name>A0A419VX98_9BACT</name>
<proteinExistence type="predicted"/>
<comment type="caution">
    <text evidence="1">The sequence shown here is derived from an EMBL/GenBank/DDBJ whole genome shotgun (WGS) entry which is preliminary data.</text>
</comment>
<keyword evidence="2" id="KW-1185">Reference proteome</keyword>